<dbReference type="OrthoDB" id="9814200at2"/>
<dbReference type="STRING" id="889306.KP78_03070"/>
<feature type="domain" description="HTH tetR-type" evidence="3">
    <location>
        <begin position="5"/>
        <end position="65"/>
    </location>
</feature>
<evidence type="ECO:0000313" key="5">
    <source>
        <dbReference type="Proteomes" id="UP000031938"/>
    </source>
</evidence>
<accession>A0A0C2VSN9</accession>
<evidence type="ECO:0000259" key="3">
    <source>
        <dbReference type="PROSITE" id="PS50977"/>
    </source>
</evidence>
<dbReference type="Proteomes" id="UP000031938">
    <property type="component" value="Unassembled WGS sequence"/>
</dbReference>
<dbReference type="AlphaFoldDB" id="A0A0C2VSN9"/>
<evidence type="ECO:0000256" key="1">
    <source>
        <dbReference type="ARBA" id="ARBA00023125"/>
    </source>
</evidence>
<dbReference type="Gene3D" id="1.10.357.10">
    <property type="entry name" value="Tetracycline Repressor, domain 2"/>
    <property type="match status" value="1"/>
</dbReference>
<proteinExistence type="predicted"/>
<evidence type="ECO:0000256" key="2">
    <source>
        <dbReference type="PROSITE-ProRule" id="PRU00335"/>
    </source>
</evidence>
<reference evidence="4 5" key="1">
    <citation type="submission" date="2015-01" db="EMBL/GenBank/DDBJ databases">
        <title>Genome sequencing of Jeotgalibacillus soli.</title>
        <authorList>
            <person name="Goh K.M."/>
            <person name="Chan K.-G."/>
            <person name="Yaakop A.S."/>
            <person name="Ee R."/>
            <person name="Gan H.M."/>
            <person name="Chan C.S."/>
        </authorList>
    </citation>
    <scope>NUCLEOTIDE SEQUENCE [LARGE SCALE GENOMIC DNA]</scope>
    <source>
        <strain evidence="4 5">P9</strain>
    </source>
</reference>
<sequence length="197" mass="23114">MMKEKQTREKILSAAKELFSKKGFEHVTVREIARAANCSHTSIYVYFTDKRQLLEELASGPLNTLMDTMNSILQEEALTDEEKLVRISQTFVHFGLIHRNLYEAYMAYEGTRVDLDTTAWELNKTRLQLFEFLMKVVSDVFNTWNEKEILAFSRMIYYQLHGIIMTYKDSEEGILQIERRVLPIVKQSIQYLVKGAR</sequence>
<dbReference type="EMBL" id="JXRP01000006">
    <property type="protein sequence ID" value="KIL51937.1"/>
    <property type="molecule type" value="Genomic_DNA"/>
</dbReference>
<dbReference type="SUPFAM" id="SSF46689">
    <property type="entry name" value="Homeodomain-like"/>
    <property type="match status" value="1"/>
</dbReference>
<gene>
    <name evidence="4" type="ORF">KP78_03070</name>
</gene>
<dbReference type="InterPro" id="IPR050624">
    <property type="entry name" value="HTH-type_Tx_Regulator"/>
</dbReference>
<dbReference type="RefSeq" id="WP_041085695.1">
    <property type="nucleotide sequence ID" value="NZ_JXRP01000006.1"/>
</dbReference>
<dbReference type="PATRIC" id="fig|889306.3.peg.311"/>
<dbReference type="Pfam" id="PF00440">
    <property type="entry name" value="TetR_N"/>
    <property type="match status" value="1"/>
</dbReference>
<dbReference type="PRINTS" id="PR00455">
    <property type="entry name" value="HTHTETR"/>
</dbReference>
<dbReference type="GO" id="GO:0003677">
    <property type="term" value="F:DNA binding"/>
    <property type="evidence" value="ECO:0007669"/>
    <property type="project" value="UniProtKB-UniRule"/>
</dbReference>
<keyword evidence="1 2" id="KW-0238">DNA-binding</keyword>
<dbReference type="InterPro" id="IPR001647">
    <property type="entry name" value="HTH_TetR"/>
</dbReference>
<dbReference type="InterPro" id="IPR009057">
    <property type="entry name" value="Homeodomain-like_sf"/>
</dbReference>
<evidence type="ECO:0000313" key="4">
    <source>
        <dbReference type="EMBL" id="KIL51937.1"/>
    </source>
</evidence>
<dbReference type="PANTHER" id="PTHR43479">
    <property type="entry name" value="ACREF/ENVCD OPERON REPRESSOR-RELATED"/>
    <property type="match status" value="1"/>
</dbReference>
<name>A0A0C2VSN9_9BACL</name>
<dbReference type="PROSITE" id="PS50977">
    <property type="entry name" value="HTH_TETR_2"/>
    <property type="match status" value="1"/>
</dbReference>
<dbReference type="PANTHER" id="PTHR43479:SF11">
    <property type="entry name" value="ACREF_ENVCD OPERON REPRESSOR-RELATED"/>
    <property type="match status" value="1"/>
</dbReference>
<feature type="DNA-binding region" description="H-T-H motif" evidence="2">
    <location>
        <begin position="28"/>
        <end position="47"/>
    </location>
</feature>
<organism evidence="4 5">
    <name type="scientific">Jeotgalibacillus soli</name>
    <dbReference type="NCBI Taxonomy" id="889306"/>
    <lineage>
        <taxon>Bacteria</taxon>
        <taxon>Bacillati</taxon>
        <taxon>Bacillota</taxon>
        <taxon>Bacilli</taxon>
        <taxon>Bacillales</taxon>
        <taxon>Caryophanaceae</taxon>
        <taxon>Jeotgalibacillus</taxon>
    </lineage>
</organism>
<comment type="caution">
    <text evidence="4">The sequence shown here is derived from an EMBL/GenBank/DDBJ whole genome shotgun (WGS) entry which is preliminary data.</text>
</comment>
<keyword evidence="5" id="KW-1185">Reference proteome</keyword>
<protein>
    <submittedName>
        <fullName evidence="4">TetR family transcriptional regulator</fullName>
    </submittedName>
</protein>